<organism evidence="1">
    <name type="scientific">Anguilla anguilla</name>
    <name type="common">European freshwater eel</name>
    <name type="synonym">Muraena anguilla</name>
    <dbReference type="NCBI Taxonomy" id="7936"/>
    <lineage>
        <taxon>Eukaryota</taxon>
        <taxon>Metazoa</taxon>
        <taxon>Chordata</taxon>
        <taxon>Craniata</taxon>
        <taxon>Vertebrata</taxon>
        <taxon>Euteleostomi</taxon>
        <taxon>Actinopterygii</taxon>
        <taxon>Neopterygii</taxon>
        <taxon>Teleostei</taxon>
        <taxon>Anguilliformes</taxon>
        <taxon>Anguillidae</taxon>
        <taxon>Anguilla</taxon>
    </lineage>
</organism>
<proteinExistence type="predicted"/>
<evidence type="ECO:0000313" key="1">
    <source>
        <dbReference type="EMBL" id="JAH96009.1"/>
    </source>
</evidence>
<dbReference type="EMBL" id="GBXM01012568">
    <property type="protein sequence ID" value="JAH96009.1"/>
    <property type="molecule type" value="Transcribed_RNA"/>
</dbReference>
<dbReference type="AlphaFoldDB" id="A0A0E9X089"/>
<reference evidence="1" key="1">
    <citation type="submission" date="2014-11" db="EMBL/GenBank/DDBJ databases">
        <authorList>
            <person name="Amaro Gonzalez C."/>
        </authorList>
    </citation>
    <scope>NUCLEOTIDE SEQUENCE</scope>
</reference>
<name>A0A0E9X089_ANGAN</name>
<reference evidence="1" key="2">
    <citation type="journal article" date="2015" name="Fish Shellfish Immunol.">
        <title>Early steps in the European eel (Anguilla anguilla)-Vibrio vulnificus interaction in the gills: Role of the RtxA13 toxin.</title>
        <authorList>
            <person name="Callol A."/>
            <person name="Pajuelo D."/>
            <person name="Ebbesson L."/>
            <person name="Teles M."/>
            <person name="MacKenzie S."/>
            <person name="Amaro C."/>
        </authorList>
    </citation>
    <scope>NUCLEOTIDE SEQUENCE</scope>
</reference>
<protein>
    <submittedName>
        <fullName evidence="1">Uncharacterized protein</fullName>
    </submittedName>
</protein>
<accession>A0A0E9X089</accession>
<sequence>MKKYTVAKKTLCSINKKKSFCNGLLLTFFLKPFLSPQGQKKFCCLCLIHCLQNTPYAAETLKASAHFHMVCRNTLVFCTVQK</sequence>